<dbReference type="SMART" id="SM00331">
    <property type="entry name" value="PP2C_SIG"/>
    <property type="match status" value="1"/>
</dbReference>
<comment type="caution">
    <text evidence="7">The sequence shown here is derived from an EMBL/GenBank/DDBJ whole genome shotgun (WGS) entry which is preliminary data.</text>
</comment>
<dbReference type="SUPFAM" id="SSF81606">
    <property type="entry name" value="PP2C-like"/>
    <property type="match status" value="1"/>
</dbReference>
<dbReference type="SUPFAM" id="SSF55785">
    <property type="entry name" value="PYP-like sensor domain (PAS domain)"/>
    <property type="match status" value="1"/>
</dbReference>
<dbReference type="Gene3D" id="3.60.40.10">
    <property type="entry name" value="PPM-type phosphatase domain"/>
    <property type="match status" value="1"/>
</dbReference>
<dbReference type="InterPro" id="IPR013654">
    <property type="entry name" value="PAS_2"/>
</dbReference>
<keyword evidence="5" id="KW-0675">Receptor</keyword>
<dbReference type="PANTHER" id="PTHR43156">
    <property type="entry name" value="STAGE II SPORULATION PROTEIN E-RELATED"/>
    <property type="match status" value="1"/>
</dbReference>
<dbReference type="SUPFAM" id="SSF55781">
    <property type="entry name" value="GAF domain-like"/>
    <property type="match status" value="2"/>
</dbReference>
<dbReference type="InterPro" id="IPR013515">
    <property type="entry name" value="Phytochrome_cen-reg"/>
</dbReference>
<dbReference type="InterPro" id="IPR016132">
    <property type="entry name" value="Phyto_chromo_attachment"/>
</dbReference>
<dbReference type="Gene3D" id="3.30.450.40">
    <property type="match status" value="1"/>
</dbReference>
<dbReference type="InterPro" id="IPR036457">
    <property type="entry name" value="PPM-type-like_dom_sf"/>
</dbReference>
<organism evidence="7 8">
    <name type="scientific">Aeromicrobium phragmitis</name>
    <dbReference type="NCBI Taxonomy" id="2478914"/>
    <lineage>
        <taxon>Bacteria</taxon>
        <taxon>Bacillati</taxon>
        <taxon>Actinomycetota</taxon>
        <taxon>Actinomycetes</taxon>
        <taxon>Propionibacteriales</taxon>
        <taxon>Nocardioidaceae</taxon>
        <taxon>Aeromicrobium</taxon>
    </lineage>
</organism>
<keyword evidence="8" id="KW-1185">Reference proteome</keyword>
<dbReference type="GO" id="GO:0016791">
    <property type="term" value="F:phosphatase activity"/>
    <property type="evidence" value="ECO:0007669"/>
    <property type="project" value="TreeGrafter"/>
</dbReference>
<evidence type="ECO:0000256" key="1">
    <source>
        <dbReference type="ARBA" id="ARBA00022543"/>
    </source>
</evidence>
<evidence type="ECO:0000256" key="4">
    <source>
        <dbReference type="ARBA" id="ARBA00022991"/>
    </source>
</evidence>
<keyword evidence="4" id="KW-0157">Chromophore</keyword>
<dbReference type="Proteomes" id="UP000282515">
    <property type="component" value="Unassembled WGS sequence"/>
</dbReference>
<dbReference type="InterPro" id="IPR052016">
    <property type="entry name" value="Bact_Sigma-Reg"/>
</dbReference>
<dbReference type="InterPro" id="IPR043150">
    <property type="entry name" value="Phytochrome_PHY_sf"/>
</dbReference>
<dbReference type="InterPro" id="IPR001294">
    <property type="entry name" value="Phytochrome"/>
</dbReference>
<dbReference type="PROSITE" id="PS50046">
    <property type="entry name" value="PHYTOCHROME_2"/>
    <property type="match status" value="1"/>
</dbReference>
<evidence type="ECO:0000256" key="3">
    <source>
        <dbReference type="ARBA" id="ARBA00022801"/>
    </source>
</evidence>
<dbReference type="InterPro" id="IPR035965">
    <property type="entry name" value="PAS-like_dom_sf"/>
</dbReference>
<dbReference type="InterPro" id="IPR029016">
    <property type="entry name" value="GAF-like_dom_sf"/>
</dbReference>
<name>A0A3L8PLP3_9ACTN</name>
<evidence type="ECO:0000256" key="2">
    <source>
        <dbReference type="ARBA" id="ARBA00022606"/>
    </source>
</evidence>
<dbReference type="Pfam" id="PF01590">
    <property type="entry name" value="GAF"/>
    <property type="match status" value="1"/>
</dbReference>
<keyword evidence="2" id="KW-0716">Sensory transduction</keyword>
<dbReference type="GO" id="GO:0006355">
    <property type="term" value="P:regulation of DNA-templated transcription"/>
    <property type="evidence" value="ECO:0007669"/>
    <property type="project" value="InterPro"/>
</dbReference>
<keyword evidence="3" id="KW-0378">Hydrolase</keyword>
<proteinExistence type="predicted"/>
<gene>
    <name evidence="7" type="ORF">D9V41_07445</name>
</gene>
<dbReference type="AlphaFoldDB" id="A0A3L8PLP3"/>
<dbReference type="GO" id="GO:0009584">
    <property type="term" value="P:detection of visible light"/>
    <property type="evidence" value="ECO:0007669"/>
    <property type="project" value="InterPro"/>
</dbReference>
<feature type="domain" description="Phytochrome chromophore attachment site" evidence="6">
    <location>
        <begin position="161"/>
        <end position="320"/>
    </location>
</feature>
<sequence>MRIYVDSHVPPAAHTPAYDPVDLSTCEREPIHIPGAIQPHGVLLAIDEDATIVVASSNCAAAIGADHQSLLGQPLERALGHAAAGAIRDALVADDLSEPLHVVLPGEPAHGDLLGVPVDLVVHRSGPRVLVEIERERVLSAHRVTYRAARAAMGRLSETQSIEELCERLAVEVRDLTGFDRVMVYRFDEDWNGEVVAEEKRDDLNSFRGLHYPASDIPAQARRLYTTNWTRLIADVAYTPVPLDPVLDPHSGSPLDLSHSVLRSVSPIHLEYLGNMGVTASMSVSMVRDGQLWGLVACHHYSGPHHVPYDVRSMAEFLGQTASQLIDERERSDTRIEELVAQSVLSGITARLAGDPGYPLKTLMNDARLLELVDADGAALWHDGDLLTIGNVPDDPALLKRIAAAMRTNESPVHCSHQIGVLQPDLAGRENVPAGALVTQIGTATLMFVRQELVRVVDWGGDPRNKQIAAAEGPDVRLSPRKSFEKWRGVVRGRSEPWRTWQLETVDRLRQYLEAKLLRRSREQIAIAESLQRTLVLDEAPEVEGLEVLARYRPAEGSQLGGDWWDEFSLPDGRAAFVVGDVAGHGVGAATAMAQVRTALRAYLADGHSPASCLDRLDHLMGSLIPGQTATAVIVVFEPAGRVVEVASAGHLPPLLVRDGSVNPIGATPRPLLGVGMGEAVSVVEQLRAGDILLIFTDGLVERRNVPLDASLAVLRKASAARPAGASLRSWVDALVNAVPGTLDDDMTLVALRVE</sequence>
<evidence type="ECO:0000313" key="8">
    <source>
        <dbReference type="Proteomes" id="UP000282515"/>
    </source>
</evidence>
<evidence type="ECO:0000256" key="5">
    <source>
        <dbReference type="ARBA" id="ARBA00023170"/>
    </source>
</evidence>
<dbReference type="InterPro" id="IPR003018">
    <property type="entry name" value="GAF"/>
</dbReference>
<dbReference type="GO" id="GO:0009881">
    <property type="term" value="F:photoreceptor activity"/>
    <property type="evidence" value="ECO:0007669"/>
    <property type="project" value="UniProtKB-KW"/>
</dbReference>
<dbReference type="Gene3D" id="3.30.450.20">
    <property type="entry name" value="PAS domain"/>
    <property type="match status" value="1"/>
</dbReference>
<accession>A0A3L8PLP3</accession>
<dbReference type="Gene3D" id="3.30.450.270">
    <property type="match status" value="1"/>
</dbReference>
<dbReference type="PANTHER" id="PTHR43156:SF2">
    <property type="entry name" value="STAGE II SPORULATION PROTEIN E"/>
    <property type="match status" value="1"/>
</dbReference>
<dbReference type="Pfam" id="PF08446">
    <property type="entry name" value="PAS_2"/>
    <property type="match status" value="1"/>
</dbReference>
<dbReference type="Pfam" id="PF07228">
    <property type="entry name" value="SpoIIE"/>
    <property type="match status" value="1"/>
</dbReference>
<protein>
    <submittedName>
        <fullName evidence="7">GAF domain-containing protein</fullName>
    </submittedName>
</protein>
<dbReference type="Pfam" id="PF00360">
    <property type="entry name" value="PHY"/>
    <property type="match status" value="1"/>
</dbReference>
<dbReference type="PRINTS" id="PR01033">
    <property type="entry name" value="PHYTOCHROME"/>
</dbReference>
<dbReference type="SMART" id="SM00065">
    <property type="entry name" value="GAF"/>
    <property type="match status" value="1"/>
</dbReference>
<dbReference type="EMBL" id="RDBF01000004">
    <property type="protein sequence ID" value="RLV56255.1"/>
    <property type="molecule type" value="Genomic_DNA"/>
</dbReference>
<evidence type="ECO:0000313" key="7">
    <source>
        <dbReference type="EMBL" id="RLV56255.1"/>
    </source>
</evidence>
<reference evidence="7 8" key="1">
    <citation type="submission" date="2018-10" db="EMBL/GenBank/DDBJ databases">
        <title>Aeromicrobium sp. 9W16Y-2 whole genome shotgun sequence.</title>
        <authorList>
            <person name="Li F."/>
        </authorList>
    </citation>
    <scope>NUCLEOTIDE SEQUENCE [LARGE SCALE GENOMIC DNA]</scope>
    <source>
        <strain evidence="7 8">9W16Y-2</strain>
    </source>
</reference>
<keyword evidence="1" id="KW-0600">Photoreceptor protein</keyword>
<dbReference type="InterPro" id="IPR001932">
    <property type="entry name" value="PPM-type_phosphatase-like_dom"/>
</dbReference>
<evidence type="ECO:0000259" key="6">
    <source>
        <dbReference type="PROSITE" id="PS50046"/>
    </source>
</evidence>